<reference evidence="3 4" key="1">
    <citation type="submission" date="2017-04" db="EMBL/GenBank/DDBJ databases">
        <authorList>
            <person name="Afonso C.L."/>
            <person name="Miller P.J."/>
            <person name="Scott M.A."/>
            <person name="Spackman E."/>
            <person name="Goraichik I."/>
            <person name="Dimitrov K.M."/>
            <person name="Suarez D.L."/>
            <person name="Swayne D.E."/>
        </authorList>
    </citation>
    <scope>NUCLEOTIDE SEQUENCE [LARGE SCALE GENOMIC DNA]</scope>
    <source>
        <strain evidence="3 4">DSM 11270</strain>
    </source>
</reference>
<dbReference type="AlphaFoldDB" id="A0A1W1VGZ2"/>
<dbReference type="STRING" id="656914.SAMN00017405_1927"/>
<sequence length="73" mass="8160">MSEIFSLARLKVGQIGEIVELKEEALVHKLGIGKGMSVIVLQQAVDWLVQIGYNQLFLSKDTLNKIHVKEVNV</sequence>
<name>A0A1W1VGZ2_DESTI</name>
<dbReference type="InterPro" id="IPR008988">
    <property type="entry name" value="Transcriptional_repressor_C"/>
</dbReference>
<protein>
    <submittedName>
        <fullName evidence="3">FeoA domain-containing protein</fullName>
    </submittedName>
</protein>
<evidence type="ECO:0000313" key="4">
    <source>
        <dbReference type="Proteomes" id="UP000192731"/>
    </source>
</evidence>
<dbReference type="SMART" id="SM00899">
    <property type="entry name" value="FeoA"/>
    <property type="match status" value="1"/>
</dbReference>
<dbReference type="GO" id="GO:0046914">
    <property type="term" value="F:transition metal ion binding"/>
    <property type="evidence" value="ECO:0007669"/>
    <property type="project" value="InterPro"/>
</dbReference>
<keyword evidence="1" id="KW-0408">Iron</keyword>
<feature type="domain" description="Ferrous iron transporter FeoA-like" evidence="2">
    <location>
        <begin position="5"/>
        <end position="70"/>
    </location>
</feature>
<evidence type="ECO:0000259" key="2">
    <source>
        <dbReference type="SMART" id="SM00899"/>
    </source>
</evidence>
<dbReference type="Pfam" id="PF04023">
    <property type="entry name" value="FeoA"/>
    <property type="match status" value="1"/>
</dbReference>
<dbReference type="SUPFAM" id="SSF50037">
    <property type="entry name" value="C-terminal domain of transcriptional repressors"/>
    <property type="match status" value="1"/>
</dbReference>
<accession>A0A1W1VGZ2</accession>
<dbReference type="InterPro" id="IPR007167">
    <property type="entry name" value="Fe-transptr_FeoA-like"/>
</dbReference>
<dbReference type="Proteomes" id="UP000192731">
    <property type="component" value="Unassembled WGS sequence"/>
</dbReference>
<organism evidence="3 4">
    <name type="scientific">Desulfonispora thiosulfatigenes DSM 11270</name>
    <dbReference type="NCBI Taxonomy" id="656914"/>
    <lineage>
        <taxon>Bacteria</taxon>
        <taxon>Bacillati</taxon>
        <taxon>Bacillota</taxon>
        <taxon>Clostridia</taxon>
        <taxon>Eubacteriales</taxon>
        <taxon>Peptococcaceae</taxon>
        <taxon>Desulfonispora</taxon>
    </lineage>
</organism>
<dbReference type="EMBL" id="FWWT01000020">
    <property type="protein sequence ID" value="SMB92224.1"/>
    <property type="molecule type" value="Genomic_DNA"/>
</dbReference>
<proteinExistence type="predicted"/>
<evidence type="ECO:0000313" key="3">
    <source>
        <dbReference type="EMBL" id="SMB92224.1"/>
    </source>
</evidence>
<dbReference type="InterPro" id="IPR038157">
    <property type="entry name" value="FeoA_core_dom"/>
</dbReference>
<keyword evidence="4" id="KW-1185">Reference proteome</keyword>
<dbReference type="RefSeq" id="WP_084053552.1">
    <property type="nucleotide sequence ID" value="NZ_FWWT01000020.1"/>
</dbReference>
<gene>
    <name evidence="3" type="ORF">SAMN00017405_1927</name>
</gene>
<dbReference type="Gene3D" id="2.30.30.90">
    <property type="match status" value="1"/>
</dbReference>
<evidence type="ECO:0000256" key="1">
    <source>
        <dbReference type="ARBA" id="ARBA00023004"/>
    </source>
</evidence>